<protein>
    <submittedName>
        <fullName evidence="2">Glycosyltransferase</fullName>
    </submittedName>
</protein>
<sequence>MPIIETQNFGQKITVGVCSQHPLSHFLLNLRILNPLKALAHHVRFRLIPSPSQFEEGCDLYLIHRDFVNVHHYEFVTEKLVPNYPCLFEIDDNLSALPPNHPEFNYYASSIIGAIDKFLKNFPELPVITTTQPLAETLGAPHRPCHLFTNHLPAQFIAEARRARPAKQSDAPIRIGFAGTPSHTPDLKKIESALLRIASLYRERVEIVLMGAWTQDLEACEQVRLIKTPVDYWNYLPTLAKFDLDIALAPLDDTPFNRCKSDLKWVEYSALSIPTLCSDVAPFAQAKALGLAKVIPNDPEQWFATLIDLIENPAARRELGEAAYAYVREHRTLEAHAGEYAAILNTVLPPEKQLPPPYDLTITPVTLPTPEAIYNPEDRFEAWRKRRSLQEADAEVFAERMMSWAHRPVVTLITFARQSDLPLLAQTTDSLQTQLYPHWRWIVVSDQPVPDPIFEQADFLGWLQLDTLDAPEIVAQAVNALLPEYGGDAVAVLPPGFQLAPEALLLVAEAMVDHPQVAAVYSDHDHLQGETRCSPWFKPDFDRTLLYGFDYIGPAVWFRTETLIALGGLQPYPNAERYDALLRLSERPEARIHHIAEPLLSIPEATNQRPAPVDSEPSAESPEALARRLALEDHFARTQQPVTILPGLLPDTWRIERQVSLLPKVSVIMPVADVYHLAEAAVTSLIEHTQYPDWELILVDHATTDPDIAALFAEIGAHHPNVTIVRDENPYALARLYNVGAAAANGEILVFLHCDIEAREPHWLERLVREALDPKVGAVGPLLVQPEFSLIDNAGYWLGGSDLWAPARPAYRGTRLNDTGALKQLALPHRVSALSSVGFTTRKTLFHQLGGFDQETFALTDFEIDYCLKAEAAGFEIRVQPLSRLIHHESAVVGRMLRKPLALLQHQEARTQTHRALFARWGERLVVDPFASLHFDYAATTPTLDLNFPLSWQRHHTNRIKVLGFPVRGGSGQYRVRMPLKALVRAGWVQAESVPEEVARLPSVSELGKLKPDVILLHQRLGPAVEETVEAWKSLYPNLRLIFGMDDRLDAVPRKSSMYHLARRTTPDARARLRKMFALADAVVVSTDPLAELVTDIAPGTEVHVIPNAIEWETWEPLYQELEQKRRHPLRPYRKPRVGWVGAMQHRGDLELLIPVIEATKDEVHWVFMGMWLPEFEHLVPEKHGWVDFNDYPKKMAELDLDLALAPLEYNEFNVAKSNLRIIEYGALGYPVIATDITPYQKNNPPITLLPNKPNQWIEKILYIALSKDFSEFKGINEWVRMNYTLDKTKKEWNEIFCNTQGQDK</sequence>
<gene>
    <name evidence="2" type="ORF">HPTL_1477</name>
</gene>
<dbReference type="PANTHER" id="PTHR43179:SF7">
    <property type="entry name" value="RHAMNOSYLTRANSFERASE WBBL"/>
    <property type="match status" value="1"/>
</dbReference>
<reference evidence="2 3" key="1">
    <citation type="submission" date="2018-04" db="EMBL/GenBank/DDBJ databases">
        <title>Complete genome sequence of Hydrogenophilus thermoluteolus TH-1.</title>
        <authorList>
            <person name="Arai H."/>
        </authorList>
    </citation>
    <scope>NUCLEOTIDE SEQUENCE [LARGE SCALE GENOMIC DNA]</scope>
    <source>
        <strain evidence="2 3">TH-1</strain>
    </source>
</reference>
<dbReference type="KEGG" id="htl:HPTL_1477"/>
<dbReference type="Gene3D" id="3.40.50.2000">
    <property type="entry name" value="Glycogen Phosphorylase B"/>
    <property type="match status" value="3"/>
</dbReference>
<accession>A0A2Z6DZH2</accession>
<feature type="domain" description="Glycosyltransferase 2-like" evidence="1">
    <location>
        <begin position="666"/>
        <end position="781"/>
    </location>
</feature>
<dbReference type="SUPFAM" id="SSF53448">
    <property type="entry name" value="Nucleotide-diphospho-sugar transferases"/>
    <property type="match status" value="2"/>
</dbReference>
<organism evidence="2 3">
    <name type="scientific">Hydrogenophilus thermoluteolus</name>
    <name type="common">Pseudomonas hydrogenothermophila</name>
    <dbReference type="NCBI Taxonomy" id="297"/>
    <lineage>
        <taxon>Bacteria</taxon>
        <taxon>Pseudomonadati</taxon>
        <taxon>Pseudomonadota</taxon>
        <taxon>Hydrogenophilia</taxon>
        <taxon>Hydrogenophilales</taxon>
        <taxon>Hydrogenophilaceae</taxon>
        <taxon>Hydrogenophilus</taxon>
    </lineage>
</organism>
<proteinExistence type="predicted"/>
<name>A0A2Z6DZH2_HYDTE</name>
<keyword evidence="3" id="KW-1185">Reference proteome</keyword>
<dbReference type="InterPro" id="IPR001173">
    <property type="entry name" value="Glyco_trans_2-like"/>
</dbReference>
<dbReference type="InterPro" id="IPR029044">
    <property type="entry name" value="Nucleotide-diphossugar_trans"/>
</dbReference>
<dbReference type="GO" id="GO:0016740">
    <property type="term" value="F:transferase activity"/>
    <property type="evidence" value="ECO:0007669"/>
    <property type="project" value="UniProtKB-KW"/>
</dbReference>
<dbReference type="Pfam" id="PF00535">
    <property type="entry name" value="Glycos_transf_2"/>
    <property type="match status" value="1"/>
</dbReference>
<dbReference type="Gene3D" id="3.90.550.10">
    <property type="entry name" value="Spore Coat Polysaccharide Biosynthesis Protein SpsA, Chain A"/>
    <property type="match status" value="2"/>
</dbReference>
<dbReference type="SUPFAM" id="SSF53756">
    <property type="entry name" value="UDP-Glycosyltransferase/glycogen phosphorylase"/>
    <property type="match status" value="2"/>
</dbReference>
<dbReference type="RefSeq" id="WP_119335451.1">
    <property type="nucleotide sequence ID" value="NZ_AP018558.1"/>
</dbReference>
<keyword evidence="2" id="KW-0808">Transferase</keyword>
<evidence type="ECO:0000313" key="3">
    <source>
        <dbReference type="Proteomes" id="UP000262004"/>
    </source>
</evidence>
<dbReference type="PANTHER" id="PTHR43179">
    <property type="entry name" value="RHAMNOSYLTRANSFERASE WBBL"/>
    <property type="match status" value="1"/>
</dbReference>
<evidence type="ECO:0000313" key="2">
    <source>
        <dbReference type="EMBL" id="BBD77739.1"/>
    </source>
</evidence>
<dbReference type="OrthoDB" id="9816564at2"/>
<dbReference type="EMBL" id="AP018558">
    <property type="protein sequence ID" value="BBD77739.1"/>
    <property type="molecule type" value="Genomic_DNA"/>
</dbReference>
<evidence type="ECO:0000259" key="1">
    <source>
        <dbReference type="Pfam" id="PF00535"/>
    </source>
</evidence>
<dbReference type="Proteomes" id="UP000262004">
    <property type="component" value="Chromosome"/>
</dbReference>